<keyword evidence="4" id="KW-0255">Endonuclease</keyword>
<keyword evidence="5" id="KW-1185">Reference proteome</keyword>
<feature type="compositionally biased region" description="Basic and acidic residues" evidence="1">
    <location>
        <begin position="32"/>
        <end position="41"/>
    </location>
</feature>
<dbReference type="InterPro" id="IPR003611">
    <property type="entry name" value="NUMOD3"/>
</dbReference>
<feature type="domain" description="Nuclease associated modular" evidence="2">
    <location>
        <begin position="62"/>
        <end position="78"/>
    </location>
</feature>
<dbReference type="SUPFAM" id="SSF64496">
    <property type="entry name" value="DNA-binding domain of intron-encoded endonucleases"/>
    <property type="match status" value="1"/>
</dbReference>
<evidence type="ECO:0000259" key="2">
    <source>
        <dbReference type="SMART" id="SM00496"/>
    </source>
</evidence>
<keyword evidence="4" id="KW-0540">Nuclease</keyword>
<organism evidence="4 5">
    <name type="scientific">Bacillus phage SP-15</name>
    <dbReference type="NCBI Taxonomy" id="1792032"/>
    <lineage>
        <taxon>Viruses</taxon>
        <taxon>Duplodnaviria</taxon>
        <taxon>Heunggongvirae</taxon>
        <taxon>Uroviricota</taxon>
        <taxon>Caudoviricetes</taxon>
        <taxon>Thornevirus</taxon>
        <taxon>Thornevirus SP15</taxon>
    </lineage>
</organism>
<evidence type="ECO:0000313" key="4">
    <source>
        <dbReference type="EMBL" id="AMM44945.1"/>
    </source>
</evidence>
<proteinExistence type="predicted"/>
<dbReference type="Proteomes" id="UP000203261">
    <property type="component" value="Segment"/>
</dbReference>
<reference evidence="4 5" key="1">
    <citation type="submission" date="2015-08" db="EMBL/GenBank/DDBJ databases">
        <authorList>
            <person name="Babu N.S."/>
            <person name="Beckwith C.J."/>
            <person name="Beseler K.G."/>
            <person name="Brison A."/>
            <person name="Carone J.V."/>
            <person name="Caskin T.P."/>
            <person name="Diamond M."/>
            <person name="Durham M.E."/>
            <person name="Foxe J.M."/>
            <person name="Go M."/>
            <person name="Henderson B.A."/>
            <person name="Jones I.B."/>
            <person name="McGettigan J.A."/>
            <person name="Micheletti S.J."/>
            <person name="Nasrallah M.E."/>
            <person name="Ortiz D."/>
            <person name="Piller C.R."/>
            <person name="Privatt S.R."/>
            <person name="Schneider S.L."/>
            <person name="Sharp S."/>
            <person name="Smith T.C."/>
            <person name="Stanton J.D."/>
            <person name="Ullery H.E."/>
            <person name="Wilson R.J."/>
            <person name="Serrano M.G."/>
            <person name="Buck G."/>
            <person name="Lee V."/>
            <person name="Wang Y."/>
            <person name="Carvalho R."/>
            <person name="Voegtly L."/>
            <person name="Shi R."/>
            <person name="Duckworth R."/>
            <person name="Johnson A."/>
            <person name="Loviza R."/>
            <person name="Walstead R."/>
            <person name="Shah Z."/>
            <person name="Kiflezghi M."/>
            <person name="Wade K."/>
            <person name="Ball S.L."/>
            <person name="Bradley K.W."/>
            <person name="Asai D.J."/>
            <person name="Bowman C.A."/>
            <person name="Russell D.A."/>
            <person name="Pope W.H."/>
            <person name="Jacobs-Sera D."/>
            <person name="Hendrix R.W."/>
            <person name="Hatfull G.F."/>
        </authorList>
    </citation>
    <scope>NUCLEOTIDE SEQUENCE [LARGE SCALE GENOMIC DNA]</scope>
</reference>
<dbReference type="InterPro" id="IPR003615">
    <property type="entry name" value="HNH_nuc"/>
</dbReference>
<feature type="region of interest" description="Disordered" evidence="1">
    <location>
        <begin position="32"/>
        <end position="90"/>
    </location>
</feature>
<name>A0A127AWC6_9CAUD</name>
<feature type="domain" description="Nuclease associated modular" evidence="2">
    <location>
        <begin position="45"/>
        <end position="61"/>
    </location>
</feature>
<gene>
    <name evidence="4" type="ORF">SP15_147</name>
</gene>
<feature type="domain" description="Nuclease associated modular" evidence="2">
    <location>
        <begin position="88"/>
        <end position="104"/>
    </location>
</feature>
<dbReference type="SMART" id="SM00507">
    <property type="entry name" value="HNHc"/>
    <property type="match status" value="1"/>
</dbReference>
<evidence type="ECO:0000259" key="3">
    <source>
        <dbReference type="SMART" id="SM00507"/>
    </source>
</evidence>
<sequence>MATRYCKRCNKELKPTQKKYCSNSCSAKDRVISKETREKMNQSKRGKKASAETRAKMSRSRKGKPKSDKHKASIAEALKGNTNGTGKKGIKLSKESRLRISKAISGENHPMYGKSLKESTKKKLSEANRRRENDIDFYFKTLFTSPYTPQYRIDALKHYGHVCENCGVTDVILEVHHLDHDRSNNDISNLCVLCRICHHKIAHKYGKIKINTQFISRIINKRGEINHAST</sequence>
<dbReference type="SMART" id="SM00496">
    <property type="entry name" value="IENR2"/>
    <property type="match status" value="5"/>
</dbReference>
<keyword evidence="4" id="KW-0378">Hydrolase</keyword>
<dbReference type="GeneID" id="29125314"/>
<accession>A0A127AWC6</accession>
<dbReference type="RefSeq" id="YP_009302534.1">
    <property type="nucleotide sequence ID" value="NC_031245.1"/>
</dbReference>
<feature type="domain" description="Nuclease associated modular" evidence="2">
    <location>
        <begin position="28"/>
        <end position="44"/>
    </location>
</feature>
<evidence type="ECO:0000256" key="1">
    <source>
        <dbReference type="SAM" id="MobiDB-lite"/>
    </source>
</evidence>
<feature type="domain" description="Nuclease associated modular" evidence="2">
    <location>
        <begin position="112"/>
        <end position="128"/>
    </location>
</feature>
<dbReference type="CDD" id="cd00085">
    <property type="entry name" value="HNHc"/>
    <property type="match status" value="1"/>
</dbReference>
<protein>
    <submittedName>
        <fullName evidence="4">HNH-type endonuclease</fullName>
    </submittedName>
</protein>
<feature type="compositionally biased region" description="Basic residues" evidence="1">
    <location>
        <begin position="56"/>
        <end position="69"/>
    </location>
</feature>
<feature type="domain" description="HNH nuclease" evidence="3">
    <location>
        <begin position="151"/>
        <end position="199"/>
    </location>
</feature>
<dbReference type="Pfam" id="PF07460">
    <property type="entry name" value="NUMOD3"/>
    <property type="match status" value="2"/>
</dbReference>
<evidence type="ECO:0000313" key="5">
    <source>
        <dbReference type="Proteomes" id="UP000203261"/>
    </source>
</evidence>
<dbReference type="KEGG" id="vg:29125314"/>
<dbReference type="GO" id="GO:0003677">
    <property type="term" value="F:DNA binding"/>
    <property type="evidence" value="ECO:0007669"/>
    <property type="project" value="InterPro"/>
</dbReference>
<dbReference type="EMBL" id="KT624200">
    <property type="protein sequence ID" value="AMM44945.1"/>
    <property type="molecule type" value="Genomic_DNA"/>
</dbReference>
<dbReference type="GO" id="GO:0004519">
    <property type="term" value="F:endonuclease activity"/>
    <property type="evidence" value="ECO:0007669"/>
    <property type="project" value="UniProtKB-KW"/>
</dbReference>